<feature type="region of interest" description="Disordered" evidence="2">
    <location>
        <begin position="88"/>
        <end position="120"/>
    </location>
</feature>
<keyword evidence="1" id="KW-0175">Coiled coil</keyword>
<keyword evidence="5" id="KW-1185">Reference proteome</keyword>
<dbReference type="SUPFAM" id="SSF57959">
    <property type="entry name" value="Leucine zipper domain"/>
    <property type="match status" value="1"/>
</dbReference>
<evidence type="ECO:0000313" key="5">
    <source>
        <dbReference type="Proteomes" id="UP001061958"/>
    </source>
</evidence>
<dbReference type="OrthoDB" id="10561129at2759"/>
<accession>A0A9C7Q027</accession>
<reference evidence="4" key="2">
    <citation type="submission" date="2022-01" db="EMBL/GenBank/DDBJ databases">
        <authorList>
            <person name="Hirooka S."/>
            <person name="Miyagishima S.Y."/>
        </authorList>
    </citation>
    <scope>NUCLEOTIDE SEQUENCE</scope>
    <source>
        <strain evidence="4">NBRC 102759</strain>
    </source>
</reference>
<evidence type="ECO:0000256" key="1">
    <source>
        <dbReference type="SAM" id="Coils"/>
    </source>
</evidence>
<reference evidence="4" key="1">
    <citation type="journal article" date="2022" name="Proc. Natl. Acad. Sci. U.S.A.">
        <title>Life cycle and functional genomics of the unicellular red alga Galdieria for elucidating algal and plant evolution and industrial use.</title>
        <authorList>
            <person name="Hirooka S."/>
            <person name="Itabashi T."/>
            <person name="Ichinose T.M."/>
            <person name="Onuma R."/>
            <person name="Fujiwara T."/>
            <person name="Yamashita S."/>
            <person name="Jong L.W."/>
            <person name="Tomita R."/>
            <person name="Iwane A.H."/>
            <person name="Miyagishima S.Y."/>
        </authorList>
    </citation>
    <scope>NUCLEOTIDE SEQUENCE</scope>
    <source>
        <strain evidence="4">NBRC 102759</strain>
    </source>
</reference>
<protein>
    <recommendedName>
        <fullName evidence="3">BZIP domain-containing protein</fullName>
    </recommendedName>
</protein>
<proteinExistence type="predicted"/>
<dbReference type="InterPro" id="IPR004827">
    <property type="entry name" value="bZIP"/>
</dbReference>
<sequence>MSQYYSSQVNNLEGFQILVRATEIASGFLKMAQEDKRLKLNFLLAADVSCTEALPNKTNSMTTVASSFGGRNNCIPVQRLESRVSERCSPVHNPNRQEMLSGNDLLMPGIPKKSEPVKDNSLKNDMKREQNRPPPLHITNTTYYASGMNNSGLNSSLEYWMGNQAMHCFSELSSANSLLSLEGSSRQVISRRGRRKSNPSLSDEQRRKLRTLRNREAAERARIRKRERERLLEEELSRVLNENRRLEKELLWLKEIRASSCL</sequence>
<dbReference type="Proteomes" id="UP001061958">
    <property type="component" value="Unassembled WGS sequence"/>
</dbReference>
<evidence type="ECO:0000256" key="2">
    <source>
        <dbReference type="SAM" id="MobiDB-lite"/>
    </source>
</evidence>
<dbReference type="Pfam" id="PF07716">
    <property type="entry name" value="bZIP_2"/>
    <property type="match status" value="1"/>
</dbReference>
<organism evidence="4 5">
    <name type="scientific">Galdieria partita</name>
    <dbReference type="NCBI Taxonomy" id="83374"/>
    <lineage>
        <taxon>Eukaryota</taxon>
        <taxon>Rhodophyta</taxon>
        <taxon>Bangiophyceae</taxon>
        <taxon>Galdieriales</taxon>
        <taxon>Galdieriaceae</taxon>
        <taxon>Galdieria</taxon>
    </lineage>
</organism>
<comment type="caution">
    <text evidence="4">The sequence shown here is derived from an EMBL/GenBank/DDBJ whole genome shotgun (WGS) entry which is preliminary data.</text>
</comment>
<gene>
    <name evidence="4" type="ORF">GpartN1_g4463.t1</name>
</gene>
<dbReference type="InterPro" id="IPR046347">
    <property type="entry name" value="bZIP_sf"/>
</dbReference>
<evidence type="ECO:0000313" key="4">
    <source>
        <dbReference type="EMBL" id="GJQ12672.1"/>
    </source>
</evidence>
<dbReference type="EMBL" id="BQMJ01000035">
    <property type="protein sequence ID" value="GJQ12672.1"/>
    <property type="molecule type" value="Genomic_DNA"/>
</dbReference>
<dbReference type="PROSITE" id="PS00036">
    <property type="entry name" value="BZIP_BASIC"/>
    <property type="match status" value="1"/>
</dbReference>
<evidence type="ECO:0000259" key="3">
    <source>
        <dbReference type="PROSITE" id="PS50217"/>
    </source>
</evidence>
<dbReference type="GO" id="GO:0003700">
    <property type="term" value="F:DNA-binding transcription factor activity"/>
    <property type="evidence" value="ECO:0007669"/>
    <property type="project" value="InterPro"/>
</dbReference>
<name>A0A9C7Q027_9RHOD</name>
<dbReference type="AlphaFoldDB" id="A0A9C7Q027"/>
<dbReference type="PROSITE" id="PS50217">
    <property type="entry name" value="BZIP"/>
    <property type="match status" value="1"/>
</dbReference>
<feature type="domain" description="BZIP" evidence="3">
    <location>
        <begin position="204"/>
        <end position="255"/>
    </location>
</feature>
<feature type="coiled-coil region" evidence="1">
    <location>
        <begin position="209"/>
        <end position="249"/>
    </location>
</feature>